<keyword evidence="3" id="KW-1185">Reference proteome</keyword>
<evidence type="ECO:0000313" key="3">
    <source>
        <dbReference type="Proteomes" id="UP000281474"/>
    </source>
</evidence>
<evidence type="ECO:0000256" key="1">
    <source>
        <dbReference type="SAM" id="SignalP"/>
    </source>
</evidence>
<dbReference type="RefSeq" id="WP_121837431.1">
    <property type="nucleotide sequence ID" value="NZ_ML014756.1"/>
</dbReference>
<gene>
    <name evidence="2" type="ORF">D5018_02625</name>
</gene>
<dbReference type="OrthoDB" id="9826770at2"/>
<sequence>MLKRNTKITTITALLASVLVCSSAMAERITLNLSSSISNLPVNIGDNIEVVSPKPGRLINVSKEAYDSCDIDAIKASRKVMGDFASNEGELRPVILLIKKFPPLDIFPIYRDGKSNYFIVQDDEDSNQRCLANDGKFTLNIIDPNRPPKRYSFDITNPIPNLSVRLNDVLAVNSVEKGRLIRVSKEAFETCNIDAIKQSRLTIGDFEPKDGEPWTLYINVRKLHGGLDGIPTYKKGHTYYYIVQDDKNSNQKCLDGNGKFTFTTEGKEPLITQEDIDKSLVADIRMINHVELNKHKHTGEYRVRSIDKDGRIKLSYLNGIHFNHTNVPSRRNKVFWVVMQNDVRYVYSGQLGWHAKDGGYAFLIRDNSSDPYPKVNSGFVIESIH</sequence>
<feature type="chain" id="PRO_5017921592" evidence="1">
    <location>
        <begin position="27"/>
        <end position="385"/>
    </location>
</feature>
<feature type="signal peptide" evidence="1">
    <location>
        <begin position="1"/>
        <end position="26"/>
    </location>
</feature>
<evidence type="ECO:0000313" key="2">
    <source>
        <dbReference type="EMBL" id="RLV61169.1"/>
    </source>
</evidence>
<protein>
    <submittedName>
        <fullName evidence="2">Uncharacterized protein</fullName>
    </submittedName>
</protein>
<dbReference type="Proteomes" id="UP000281474">
    <property type="component" value="Unassembled WGS sequence"/>
</dbReference>
<reference evidence="2 3" key="1">
    <citation type="submission" date="2018-09" db="EMBL/GenBank/DDBJ databases">
        <title>Phylogeny of the Shewanellaceae, and recommendation for two new genera, Pseudoshewanella and Parashewanella.</title>
        <authorList>
            <person name="Wang G."/>
        </authorList>
    </citation>
    <scope>NUCLEOTIDE SEQUENCE [LARGE SCALE GENOMIC DNA]</scope>
    <source>
        <strain evidence="2 3">C51</strain>
    </source>
</reference>
<organism evidence="2 3">
    <name type="scientific">Parashewanella curva</name>
    <dbReference type="NCBI Taxonomy" id="2338552"/>
    <lineage>
        <taxon>Bacteria</taxon>
        <taxon>Pseudomonadati</taxon>
        <taxon>Pseudomonadota</taxon>
        <taxon>Gammaproteobacteria</taxon>
        <taxon>Alteromonadales</taxon>
        <taxon>Shewanellaceae</taxon>
        <taxon>Parashewanella</taxon>
    </lineage>
</organism>
<name>A0A3L8Q2C9_9GAMM</name>
<accession>A0A3L8Q2C9</accession>
<proteinExistence type="predicted"/>
<dbReference type="InterPro" id="IPR008972">
    <property type="entry name" value="Cupredoxin"/>
</dbReference>
<dbReference type="Gene3D" id="2.60.40.420">
    <property type="entry name" value="Cupredoxins - blue copper proteins"/>
    <property type="match status" value="2"/>
</dbReference>
<dbReference type="EMBL" id="QZEI01000005">
    <property type="protein sequence ID" value="RLV61169.1"/>
    <property type="molecule type" value="Genomic_DNA"/>
</dbReference>
<dbReference type="AlphaFoldDB" id="A0A3L8Q2C9"/>
<comment type="caution">
    <text evidence="2">The sequence shown here is derived from an EMBL/GenBank/DDBJ whole genome shotgun (WGS) entry which is preliminary data.</text>
</comment>
<keyword evidence="1" id="KW-0732">Signal</keyword>